<dbReference type="InterPro" id="IPR001387">
    <property type="entry name" value="Cro/C1-type_HTH"/>
</dbReference>
<dbReference type="PATRIC" id="fig|219572.3.peg.4527"/>
<dbReference type="CDD" id="cd00093">
    <property type="entry name" value="HTH_XRE"/>
    <property type="match status" value="1"/>
</dbReference>
<dbReference type="RefSeq" id="WP_064453702.1">
    <property type="nucleotide sequence ID" value="NZ_CP015600.1"/>
</dbReference>
<dbReference type="PROSITE" id="PS50943">
    <property type="entry name" value="HTH_CROC1"/>
    <property type="match status" value="1"/>
</dbReference>
<dbReference type="AlphaFoldDB" id="A0A172Z6Y4"/>
<dbReference type="GO" id="GO:0003677">
    <property type="term" value="F:DNA binding"/>
    <property type="evidence" value="ECO:0007669"/>
    <property type="project" value="InterPro"/>
</dbReference>
<evidence type="ECO:0000313" key="3">
    <source>
        <dbReference type="Proteomes" id="UP000077829"/>
    </source>
</evidence>
<dbReference type="SUPFAM" id="SSF47413">
    <property type="entry name" value="lambda repressor-like DNA-binding domains"/>
    <property type="match status" value="1"/>
</dbReference>
<dbReference type="Gene3D" id="1.10.260.40">
    <property type="entry name" value="lambda repressor-like DNA-binding domains"/>
    <property type="match status" value="1"/>
</dbReference>
<dbReference type="KEGG" id="panr:A7J50_4405"/>
<sequence>MYISDGVSDRLKEERDRLGLSQTDFGVLGGVSRGTQKAYEQGANSPDLRYLAALERAGVDIQYVLTGVKAFLSKSGIDSAESRILENYRSLSDGDKASVQRLTSALAVSTTN</sequence>
<reference evidence="2 3" key="1">
    <citation type="submission" date="2016-05" db="EMBL/GenBank/DDBJ databases">
        <title>Complete genome sequence of Pseudomonas antarctica PAMC 27494.</title>
        <authorList>
            <person name="Lee J."/>
        </authorList>
    </citation>
    <scope>NUCLEOTIDE SEQUENCE [LARGE SCALE GENOMIC DNA]</scope>
    <source>
        <strain evidence="2 3">PAMC 27494</strain>
    </source>
</reference>
<dbReference type="Pfam" id="PF01381">
    <property type="entry name" value="HTH_3"/>
    <property type="match status" value="1"/>
</dbReference>
<dbReference type="SMART" id="SM00530">
    <property type="entry name" value="HTH_XRE"/>
    <property type="match status" value="1"/>
</dbReference>
<gene>
    <name evidence="2" type="ORF">A7J50_4405</name>
</gene>
<proteinExistence type="predicted"/>
<accession>A0A172Z6Y4</accession>
<name>A0A172Z6Y4_9PSED</name>
<dbReference type="STRING" id="219572.A7J50_4405"/>
<evidence type="ECO:0000313" key="2">
    <source>
        <dbReference type="EMBL" id="ANF87759.1"/>
    </source>
</evidence>
<dbReference type="EMBL" id="CP015600">
    <property type="protein sequence ID" value="ANF87759.1"/>
    <property type="molecule type" value="Genomic_DNA"/>
</dbReference>
<feature type="domain" description="HTH cro/C1-type" evidence="1">
    <location>
        <begin position="11"/>
        <end position="64"/>
    </location>
</feature>
<evidence type="ECO:0000259" key="1">
    <source>
        <dbReference type="PROSITE" id="PS50943"/>
    </source>
</evidence>
<protein>
    <submittedName>
        <fullName evidence="2">XRE family transcriptional regulator</fullName>
    </submittedName>
</protein>
<dbReference type="InterPro" id="IPR010982">
    <property type="entry name" value="Lambda_DNA-bd_dom_sf"/>
</dbReference>
<dbReference type="Proteomes" id="UP000077829">
    <property type="component" value="Chromosome"/>
</dbReference>
<organism evidence="2 3">
    <name type="scientific">Pseudomonas antarctica</name>
    <dbReference type="NCBI Taxonomy" id="219572"/>
    <lineage>
        <taxon>Bacteria</taxon>
        <taxon>Pseudomonadati</taxon>
        <taxon>Pseudomonadota</taxon>
        <taxon>Gammaproteobacteria</taxon>
        <taxon>Pseudomonadales</taxon>
        <taxon>Pseudomonadaceae</taxon>
        <taxon>Pseudomonas</taxon>
    </lineage>
</organism>